<comment type="caution">
    <text evidence="1">The sequence shown here is derived from an EMBL/GenBank/DDBJ whole genome shotgun (WGS) entry which is preliminary data.</text>
</comment>
<dbReference type="EMBL" id="PRLB01000022">
    <property type="protein sequence ID" value="RAW49833.1"/>
    <property type="molecule type" value="Genomic_DNA"/>
</dbReference>
<protein>
    <submittedName>
        <fullName evidence="1">Uncharacterized protein</fullName>
    </submittedName>
</protein>
<evidence type="ECO:0000313" key="1">
    <source>
        <dbReference type="EMBL" id="RAW49833.1"/>
    </source>
</evidence>
<accession>A0A329TLI3</accession>
<dbReference type="AlphaFoldDB" id="A0A329TLI3"/>
<name>A0A329TLI3_9FIRM</name>
<evidence type="ECO:0000313" key="2">
    <source>
        <dbReference type="Proteomes" id="UP000251144"/>
    </source>
</evidence>
<reference evidence="1 2" key="1">
    <citation type="submission" date="2018-02" db="EMBL/GenBank/DDBJ databases">
        <title>Complete genome sequencing of Faecalibacterium prausnitzii strains isolated from the human gut.</title>
        <authorList>
            <person name="Fitzgerald B.C."/>
            <person name="Shkoporov A.N."/>
            <person name="Ross P.R."/>
            <person name="Hill C."/>
        </authorList>
    </citation>
    <scope>NUCLEOTIDE SEQUENCE [LARGE SCALE GENOMIC DNA]</scope>
    <source>
        <strain evidence="1 2">APC942/32-1</strain>
    </source>
</reference>
<sequence>MGKKHKNKVRVLPGRMYRLVRSDRSVYCDAENALRTCFIEETKEQQAAREEGELCRFVRMAPDGGVELISNAGNIVRFKNAEDLAKMLRFAKDALRVTEALKNGNQN</sequence>
<gene>
    <name evidence="1" type="ORF">C4N26_14265</name>
</gene>
<dbReference type="Proteomes" id="UP000251144">
    <property type="component" value="Unassembled WGS sequence"/>
</dbReference>
<dbReference type="RefSeq" id="WP_158401825.1">
    <property type="nucleotide sequence ID" value="NZ_PRLB01000022.1"/>
</dbReference>
<organism evidence="1 2">
    <name type="scientific">Faecalibacterium prausnitzii</name>
    <dbReference type="NCBI Taxonomy" id="853"/>
    <lineage>
        <taxon>Bacteria</taxon>
        <taxon>Bacillati</taxon>
        <taxon>Bacillota</taxon>
        <taxon>Clostridia</taxon>
        <taxon>Eubacteriales</taxon>
        <taxon>Oscillospiraceae</taxon>
        <taxon>Faecalibacterium</taxon>
    </lineage>
</organism>
<proteinExistence type="predicted"/>